<keyword evidence="3" id="KW-0963">Cytoplasm</keyword>
<dbReference type="PATRIC" id="fig|1068978.7.peg.7367"/>
<dbReference type="HOGENOM" id="CLU_088487_0_0_11"/>
<comment type="similarity">
    <text evidence="2">Belongs to the EspG family.</text>
</comment>
<dbReference type="OrthoDB" id="3679349at2"/>
<organism evidence="5 6">
    <name type="scientific">Amycolatopsis methanolica 239</name>
    <dbReference type="NCBI Taxonomy" id="1068978"/>
    <lineage>
        <taxon>Bacteria</taxon>
        <taxon>Bacillati</taxon>
        <taxon>Actinomycetota</taxon>
        <taxon>Actinomycetes</taxon>
        <taxon>Pseudonocardiales</taxon>
        <taxon>Pseudonocardiaceae</taxon>
        <taxon>Amycolatopsis</taxon>
        <taxon>Amycolatopsis methanolica group</taxon>
    </lineage>
</organism>
<keyword evidence="6" id="KW-1185">Reference proteome</keyword>
<evidence type="ECO:0000313" key="6">
    <source>
        <dbReference type="Proteomes" id="UP000062973"/>
    </source>
</evidence>
<dbReference type="STRING" id="1068978.AMETH_6858"/>
<dbReference type="AlphaFoldDB" id="A0A076N7R0"/>
<reference evidence="5 6" key="1">
    <citation type="submission" date="2014-07" db="EMBL/GenBank/DDBJ databases">
        <title>Whole Genome Sequence of the Amycolatopsis methanolica 239.</title>
        <authorList>
            <person name="Tang B."/>
        </authorList>
    </citation>
    <scope>NUCLEOTIDE SEQUENCE [LARGE SCALE GENOMIC DNA]</scope>
    <source>
        <strain evidence="5 6">239</strain>
    </source>
</reference>
<protein>
    <recommendedName>
        <fullName evidence="7">ESX secretion-associated protein EspG</fullName>
    </recommendedName>
</protein>
<evidence type="ECO:0000313" key="5">
    <source>
        <dbReference type="EMBL" id="AIJ26950.1"/>
    </source>
</evidence>
<dbReference type="eggNOG" id="ENOG5033SZB">
    <property type="taxonomic scope" value="Bacteria"/>
</dbReference>
<comment type="subcellular location">
    <subcellularLocation>
        <location evidence="1">Cytoplasm</location>
    </subcellularLocation>
</comment>
<sequence>MSLVLTTLEFDVLWESLRLPRAHPALRVPSAGRTHTERRQLAGRAWEMLADRGLARGQRAVGEIVDMATLLANPQVAIDVWVWTDREIRGLAVSNGSQALLSVVDSGEVWLIPARPNALAESAVSVAGEQPAGVGHSVSLPHSTLRAADADAKGDPKSLVTALEDRGVELWEAQELAGMLVGMTTRGQFGVEREGRRAGRVVAFYDTDAGRYLLQVGGQDWATVAPADNQLLVSRVAELLDEV</sequence>
<dbReference type="KEGG" id="amq:AMETH_6858"/>
<dbReference type="Proteomes" id="UP000062973">
    <property type="component" value="Chromosome"/>
</dbReference>
<dbReference type="EMBL" id="CP009110">
    <property type="protein sequence ID" value="AIJ26950.1"/>
    <property type="molecule type" value="Genomic_DNA"/>
</dbReference>
<evidence type="ECO:0000256" key="1">
    <source>
        <dbReference type="ARBA" id="ARBA00004496"/>
    </source>
</evidence>
<evidence type="ECO:0000256" key="2">
    <source>
        <dbReference type="ARBA" id="ARBA00006411"/>
    </source>
</evidence>
<proteinExistence type="inferred from homology"/>
<dbReference type="InterPro" id="IPR025734">
    <property type="entry name" value="EspG"/>
</dbReference>
<accession>A0A076N7R0</accession>
<evidence type="ECO:0000256" key="3">
    <source>
        <dbReference type="ARBA" id="ARBA00022490"/>
    </source>
</evidence>
<evidence type="ECO:0008006" key="7">
    <source>
        <dbReference type="Google" id="ProtNLM"/>
    </source>
</evidence>
<name>A0A076N7R0_AMYME</name>
<gene>
    <name evidence="5" type="ORF">AMETH_6858</name>
</gene>
<dbReference type="RefSeq" id="WP_017985724.1">
    <property type="nucleotide sequence ID" value="NZ_AQUL01000001.1"/>
</dbReference>
<keyword evidence="4" id="KW-0143">Chaperone</keyword>
<dbReference type="Pfam" id="PF14011">
    <property type="entry name" value="ESX-1_EspG"/>
    <property type="match status" value="1"/>
</dbReference>
<evidence type="ECO:0000256" key="4">
    <source>
        <dbReference type="ARBA" id="ARBA00023186"/>
    </source>
</evidence>